<comment type="caution">
    <text evidence="1">The sequence shown here is derived from an EMBL/GenBank/DDBJ whole genome shotgun (WGS) entry which is preliminary data.</text>
</comment>
<evidence type="ECO:0000313" key="2">
    <source>
        <dbReference type="Proteomes" id="UP000264217"/>
    </source>
</evidence>
<sequence length="534" mass="59441">MKKYINKIAILILTCATMLSSCKKFEDFGHINTDPTKSSNLDPTNQLVLTQLRFSGELTINERTGIIMTMPMVQQIGGAYYNRYGFEYVKNRQYMSELWELGYPNDVLNIVDATERSAKDPQKNNLNAMCRIMKVYIFARMTDLYGDIPYTQAGKAYSAGIVRPEFDAQQDIYNDFFKELTEASAQLDASKDNVAADIFYQGNVAKWKRFANSLHLRLAMRLSKINPDKAKAEVQAAFAAGVFESADDNCITRHADVQNSYADIRGNGVSVGINQYPDEGRPRICTTLLKAMSDANDPRLQYIARNYWVNPDKPSERIDVTEQVKAQVGIIGVGPGKYNYDDFLGAINVDLGGGRIVQVPNNGQKVQLANWLITNDAPFFHLTYAETELLLAEANQRWGLNLGGSATAHFGNGVGAAMKQLALFKGGPAITDAQVQNFKTDNPLSPGNELKAIDTQLWVALLLNGPEAYANWRRTGFPVLASASNAESTSLTTPRRFEYPLTETEQNATNINKAIARLTGGIDDWTARVWWDKQ</sequence>
<keyword evidence="2" id="KW-1185">Reference proteome</keyword>
<reference evidence="1 2" key="1">
    <citation type="submission" date="2018-08" db="EMBL/GenBank/DDBJ databases">
        <title>Mucilaginibacter sp. MYSH2.</title>
        <authorList>
            <person name="Seo T."/>
        </authorList>
    </citation>
    <scope>NUCLEOTIDE SEQUENCE [LARGE SCALE GENOMIC DNA]</scope>
    <source>
        <strain evidence="1 2">MYSH2</strain>
    </source>
</reference>
<dbReference type="PROSITE" id="PS51257">
    <property type="entry name" value="PROKAR_LIPOPROTEIN"/>
    <property type="match status" value="1"/>
</dbReference>
<dbReference type="Proteomes" id="UP000264217">
    <property type="component" value="Unassembled WGS sequence"/>
</dbReference>
<keyword evidence="1" id="KW-0449">Lipoprotein</keyword>
<dbReference type="RefSeq" id="WP_117392034.1">
    <property type="nucleotide sequence ID" value="NZ_QWDC01000002.1"/>
</dbReference>
<dbReference type="EMBL" id="QWDC01000002">
    <property type="protein sequence ID" value="RFZ92323.1"/>
    <property type="molecule type" value="Genomic_DNA"/>
</dbReference>
<organism evidence="1 2">
    <name type="scientific">Mucilaginibacter conchicola</name>
    <dbReference type="NCBI Taxonomy" id="2303333"/>
    <lineage>
        <taxon>Bacteria</taxon>
        <taxon>Pseudomonadati</taxon>
        <taxon>Bacteroidota</taxon>
        <taxon>Sphingobacteriia</taxon>
        <taxon>Sphingobacteriales</taxon>
        <taxon>Sphingobacteriaceae</taxon>
        <taxon>Mucilaginibacter</taxon>
    </lineage>
</organism>
<dbReference type="AlphaFoldDB" id="A0A372NSR3"/>
<dbReference type="InterPro" id="IPR011990">
    <property type="entry name" value="TPR-like_helical_dom_sf"/>
</dbReference>
<proteinExistence type="predicted"/>
<dbReference type="OrthoDB" id="9766256at2"/>
<dbReference type="SUPFAM" id="SSF48452">
    <property type="entry name" value="TPR-like"/>
    <property type="match status" value="1"/>
</dbReference>
<dbReference type="Pfam" id="PF12771">
    <property type="entry name" value="SusD-like_2"/>
    <property type="match status" value="1"/>
</dbReference>
<dbReference type="InterPro" id="IPR041662">
    <property type="entry name" value="SusD-like_2"/>
</dbReference>
<evidence type="ECO:0000313" key="1">
    <source>
        <dbReference type="EMBL" id="RFZ92323.1"/>
    </source>
</evidence>
<gene>
    <name evidence="1" type="ORF">D0C36_12885</name>
</gene>
<dbReference type="Gene3D" id="1.25.40.390">
    <property type="match status" value="1"/>
</dbReference>
<protein>
    <submittedName>
        <fullName evidence="1">SusD/RagB family nutrient-binding outer membrane lipoprotein</fullName>
    </submittedName>
</protein>
<accession>A0A372NSR3</accession>
<name>A0A372NSR3_9SPHI</name>